<protein>
    <submittedName>
        <fullName evidence="1">Uncharacterized protein</fullName>
    </submittedName>
</protein>
<dbReference type="AlphaFoldDB" id="A0AA38GM16"/>
<comment type="caution">
    <text evidence="1">The sequence shown here is derived from an EMBL/GenBank/DDBJ whole genome shotgun (WGS) entry which is preliminary data.</text>
</comment>
<evidence type="ECO:0000313" key="1">
    <source>
        <dbReference type="EMBL" id="KAH9325196.1"/>
    </source>
</evidence>
<keyword evidence="2" id="KW-1185">Reference proteome</keyword>
<sequence length="64" mass="7074">ATANECSPSGQQTLVFGMWMMKERMVETQLALLHQNSPPNLTDKLPHGCLAANVQLPPWCPLDL</sequence>
<feature type="non-terminal residue" evidence="1">
    <location>
        <position position="1"/>
    </location>
</feature>
<feature type="non-terminal residue" evidence="1">
    <location>
        <position position="64"/>
    </location>
</feature>
<dbReference type="EMBL" id="JAHRHJ020000002">
    <property type="protein sequence ID" value="KAH9325196.1"/>
    <property type="molecule type" value="Genomic_DNA"/>
</dbReference>
<proteinExistence type="predicted"/>
<organism evidence="1 2">
    <name type="scientific">Taxus chinensis</name>
    <name type="common">Chinese yew</name>
    <name type="synonym">Taxus wallichiana var. chinensis</name>
    <dbReference type="NCBI Taxonomy" id="29808"/>
    <lineage>
        <taxon>Eukaryota</taxon>
        <taxon>Viridiplantae</taxon>
        <taxon>Streptophyta</taxon>
        <taxon>Embryophyta</taxon>
        <taxon>Tracheophyta</taxon>
        <taxon>Spermatophyta</taxon>
        <taxon>Pinopsida</taxon>
        <taxon>Pinidae</taxon>
        <taxon>Conifers II</taxon>
        <taxon>Cupressales</taxon>
        <taxon>Taxaceae</taxon>
        <taxon>Taxus</taxon>
    </lineage>
</organism>
<evidence type="ECO:0000313" key="2">
    <source>
        <dbReference type="Proteomes" id="UP000824469"/>
    </source>
</evidence>
<name>A0AA38GM16_TAXCH</name>
<dbReference type="Proteomes" id="UP000824469">
    <property type="component" value="Unassembled WGS sequence"/>
</dbReference>
<reference evidence="1 2" key="1">
    <citation type="journal article" date="2021" name="Nat. Plants">
        <title>The Taxus genome provides insights into paclitaxel biosynthesis.</title>
        <authorList>
            <person name="Xiong X."/>
            <person name="Gou J."/>
            <person name="Liao Q."/>
            <person name="Li Y."/>
            <person name="Zhou Q."/>
            <person name="Bi G."/>
            <person name="Li C."/>
            <person name="Du R."/>
            <person name="Wang X."/>
            <person name="Sun T."/>
            <person name="Guo L."/>
            <person name="Liang H."/>
            <person name="Lu P."/>
            <person name="Wu Y."/>
            <person name="Zhang Z."/>
            <person name="Ro D.K."/>
            <person name="Shang Y."/>
            <person name="Huang S."/>
            <person name="Yan J."/>
        </authorList>
    </citation>
    <scope>NUCLEOTIDE SEQUENCE [LARGE SCALE GENOMIC DNA]</scope>
    <source>
        <strain evidence="1">Ta-2019</strain>
    </source>
</reference>
<gene>
    <name evidence="1" type="ORF">KI387_005374</name>
</gene>
<accession>A0AA38GM16</accession>